<comment type="caution">
    <text evidence="2">The sequence shown here is derived from an EMBL/GenBank/DDBJ whole genome shotgun (WGS) entry which is preliminary data.</text>
</comment>
<dbReference type="AlphaFoldDB" id="A0A3M7LA00"/>
<gene>
    <name evidence="2" type="ORF">D1632_15880</name>
</gene>
<keyword evidence="1" id="KW-0472">Membrane</keyword>
<evidence type="ECO:0000313" key="2">
    <source>
        <dbReference type="EMBL" id="RMZ59039.1"/>
    </source>
</evidence>
<proteinExistence type="predicted"/>
<dbReference type="EMBL" id="QWIV01000014">
    <property type="protein sequence ID" value="RMZ59039.1"/>
    <property type="molecule type" value="Genomic_DNA"/>
</dbReference>
<dbReference type="Proteomes" id="UP000267524">
    <property type="component" value="Unassembled WGS sequence"/>
</dbReference>
<reference evidence="2 3" key="1">
    <citation type="submission" date="2018-08" db="EMBL/GenBank/DDBJ databases">
        <title>Chryseobacterium nematophagum: a novel matrix digesting pathogen of nematodes.</title>
        <authorList>
            <person name="Page A."/>
            <person name="Roberts M."/>
            <person name="Felix M.-A."/>
            <person name="Weir W."/>
        </authorList>
    </citation>
    <scope>NUCLEOTIDE SEQUENCE [LARGE SCALE GENOMIC DNA]</scope>
    <source>
        <strain evidence="2 3">JUb275</strain>
    </source>
</reference>
<name>A0A3M7LA00_9FLAO</name>
<feature type="transmembrane region" description="Helical" evidence="1">
    <location>
        <begin position="67"/>
        <end position="89"/>
    </location>
</feature>
<organism evidence="2 3">
    <name type="scientific">Chryseobacterium nematophagum</name>
    <dbReference type="NCBI Taxonomy" id="2305228"/>
    <lineage>
        <taxon>Bacteria</taxon>
        <taxon>Pseudomonadati</taxon>
        <taxon>Bacteroidota</taxon>
        <taxon>Flavobacteriia</taxon>
        <taxon>Flavobacteriales</taxon>
        <taxon>Weeksellaceae</taxon>
        <taxon>Chryseobacterium group</taxon>
        <taxon>Chryseobacterium</taxon>
    </lineage>
</organism>
<accession>A0A3M7LA00</accession>
<keyword evidence="3" id="KW-1185">Reference proteome</keyword>
<feature type="transmembrane region" description="Helical" evidence="1">
    <location>
        <begin position="34"/>
        <end position="55"/>
    </location>
</feature>
<evidence type="ECO:0000256" key="1">
    <source>
        <dbReference type="SAM" id="Phobius"/>
    </source>
</evidence>
<sequence length="112" mass="13145">MDIIILISFSFLLPSIIQKPQIVISKILSSRGILFLGKISYSIYLIHIIPLIILNSHENYLLQFFPLFVYKIFCILLTICISVITYYSIEIYFSQFLKKLFLKKYSENQALI</sequence>
<evidence type="ECO:0000313" key="3">
    <source>
        <dbReference type="Proteomes" id="UP000267524"/>
    </source>
</evidence>
<evidence type="ECO:0008006" key="4">
    <source>
        <dbReference type="Google" id="ProtNLM"/>
    </source>
</evidence>
<protein>
    <recommendedName>
        <fullName evidence="4">Acyltransferase 3 domain-containing protein</fullName>
    </recommendedName>
</protein>
<keyword evidence="1" id="KW-1133">Transmembrane helix</keyword>
<keyword evidence="1" id="KW-0812">Transmembrane</keyword>